<organism evidence="2 3">
    <name type="scientific">Prunus armeniaca</name>
    <name type="common">Apricot</name>
    <name type="synonym">Armeniaca vulgaris</name>
    <dbReference type="NCBI Taxonomy" id="36596"/>
    <lineage>
        <taxon>Eukaryota</taxon>
        <taxon>Viridiplantae</taxon>
        <taxon>Streptophyta</taxon>
        <taxon>Embryophyta</taxon>
        <taxon>Tracheophyta</taxon>
        <taxon>Spermatophyta</taxon>
        <taxon>Magnoliopsida</taxon>
        <taxon>eudicotyledons</taxon>
        <taxon>Gunneridae</taxon>
        <taxon>Pentapetalae</taxon>
        <taxon>rosids</taxon>
        <taxon>fabids</taxon>
        <taxon>Rosales</taxon>
        <taxon>Rosaceae</taxon>
        <taxon>Amygdaloideae</taxon>
        <taxon>Amygdaleae</taxon>
        <taxon>Prunus</taxon>
    </lineage>
</organism>
<evidence type="ECO:0000313" key="3">
    <source>
        <dbReference type="Proteomes" id="UP000507245"/>
    </source>
</evidence>
<evidence type="ECO:0000256" key="1">
    <source>
        <dbReference type="SAM" id="MobiDB-lite"/>
    </source>
</evidence>
<feature type="region of interest" description="Disordered" evidence="1">
    <location>
        <begin position="1"/>
        <end position="47"/>
    </location>
</feature>
<gene>
    <name evidence="2" type="ORF">ORAREDHAP_LOCUS16963</name>
</gene>
<dbReference type="AlphaFoldDB" id="A0A6J5WNB0"/>
<dbReference type="EMBL" id="CAEKKB010000002">
    <property type="protein sequence ID" value="CAB4301455.1"/>
    <property type="molecule type" value="Genomic_DNA"/>
</dbReference>
<reference evidence="3" key="1">
    <citation type="journal article" date="2020" name="Genome Biol.">
        <title>Gamete binning: chromosome-level and haplotype-resolved genome assembly enabled by high-throughput single-cell sequencing of gamete genomes.</title>
        <authorList>
            <person name="Campoy J.A."/>
            <person name="Sun H."/>
            <person name="Goel M."/>
            <person name="Jiao W.-B."/>
            <person name="Folz-Donahue K."/>
            <person name="Wang N."/>
            <person name="Rubio M."/>
            <person name="Liu C."/>
            <person name="Kukat C."/>
            <person name="Ruiz D."/>
            <person name="Huettel B."/>
            <person name="Schneeberger K."/>
        </authorList>
    </citation>
    <scope>NUCLEOTIDE SEQUENCE [LARGE SCALE GENOMIC DNA]</scope>
    <source>
        <strain evidence="3">cv. Rojo Pasion</strain>
    </source>
</reference>
<name>A0A6J5WNB0_PRUAR</name>
<sequence length="133" mass="15570">MTGGADDSRESYANILSKNAKPTSDMNKHLRRRRNLKAQTNMHKPWEDPLKKDSITCQYRNFFGSLIDVILTLESKNITNGKGYLDFENIMVTRKDGDFYTRAWLLNRPEMNSPNEPAFRKQFETLVRMILHD</sequence>
<feature type="compositionally biased region" description="Polar residues" evidence="1">
    <location>
        <begin position="14"/>
        <end position="25"/>
    </location>
</feature>
<keyword evidence="3" id="KW-1185">Reference proteome</keyword>
<proteinExistence type="predicted"/>
<evidence type="ECO:0000313" key="2">
    <source>
        <dbReference type="EMBL" id="CAB4301455.1"/>
    </source>
</evidence>
<accession>A0A6J5WNB0</accession>
<dbReference type="OrthoDB" id="3863715at2759"/>
<dbReference type="Proteomes" id="UP000507245">
    <property type="component" value="Unassembled WGS sequence"/>
</dbReference>
<protein>
    <submittedName>
        <fullName evidence="2">Uncharacterized protein</fullName>
    </submittedName>
</protein>
<feature type="compositionally biased region" description="Basic and acidic residues" evidence="1">
    <location>
        <begin position="1"/>
        <end position="10"/>
    </location>
</feature>